<reference evidence="2" key="2">
    <citation type="submission" date="2018-04" db="EMBL/GenBank/DDBJ databases">
        <title>OnivRS2 (Oryza nivara Reference Sequence Version 2).</title>
        <authorList>
            <person name="Zhang J."/>
            <person name="Kudrna D."/>
            <person name="Lee S."/>
            <person name="Talag J."/>
            <person name="Rajasekar S."/>
            <person name="Welchert J."/>
            <person name="Hsing Y.-I."/>
            <person name="Wing R.A."/>
        </authorList>
    </citation>
    <scope>NUCLEOTIDE SEQUENCE [LARGE SCALE GENOMIC DNA]</scope>
</reference>
<protein>
    <submittedName>
        <fullName evidence="2">Uncharacterized protein</fullName>
    </submittedName>
</protein>
<evidence type="ECO:0000256" key="1">
    <source>
        <dbReference type="SAM" id="MobiDB-lite"/>
    </source>
</evidence>
<dbReference type="Gramene" id="ONIVA01G01640.1">
    <property type="protein sequence ID" value="ONIVA01G01640.1"/>
    <property type="gene ID" value="ONIVA01G01640"/>
</dbReference>
<keyword evidence="3" id="KW-1185">Reference proteome</keyword>
<accession>A0A0E0FFJ1</accession>
<feature type="region of interest" description="Disordered" evidence="1">
    <location>
        <begin position="43"/>
        <end position="73"/>
    </location>
</feature>
<dbReference type="HOGENOM" id="CLU_2709004_0_0_1"/>
<dbReference type="AlphaFoldDB" id="A0A0E0FFJ1"/>
<sequence length="73" mass="7634">MAPGTNRKELALYGAVSRPTLSVSPTSDSTPPLAATMIFLAAPRSGRRRGGTPPCPCRRRRGTPAGPARRGTC</sequence>
<name>A0A0E0FFJ1_ORYNI</name>
<reference evidence="2" key="1">
    <citation type="submission" date="2015-04" db="UniProtKB">
        <authorList>
            <consortium name="EnsemblPlants"/>
        </authorList>
    </citation>
    <scope>IDENTIFICATION</scope>
    <source>
        <strain evidence="2">SL10</strain>
    </source>
</reference>
<feature type="compositionally biased region" description="Low complexity" evidence="1">
    <location>
        <begin position="63"/>
        <end position="73"/>
    </location>
</feature>
<proteinExistence type="predicted"/>
<evidence type="ECO:0000313" key="3">
    <source>
        <dbReference type="Proteomes" id="UP000006591"/>
    </source>
</evidence>
<organism evidence="2">
    <name type="scientific">Oryza nivara</name>
    <name type="common">Indian wild rice</name>
    <name type="synonym">Oryza sativa f. spontanea</name>
    <dbReference type="NCBI Taxonomy" id="4536"/>
    <lineage>
        <taxon>Eukaryota</taxon>
        <taxon>Viridiplantae</taxon>
        <taxon>Streptophyta</taxon>
        <taxon>Embryophyta</taxon>
        <taxon>Tracheophyta</taxon>
        <taxon>Spermatophyta</taxon>
        <taxon>Magnoliopsida</taxon>
        <taxon>Liliopsida</taxon>
        <taxon>Poales</taxon>
        <taxon>Poaceae</taxon>
        <taxon>BOP clade</taxon>
        <taxon>Oryzoideae</taxon>
        <taxon>Oryzeae</taxon>
        <taxon>Oryzinae</taxon>
        <taxon>Oryza</taxon>
    </lineage>
</organism>
<dbReference type="Proteomes" id="UP000006591">
    <property type="component" value="Chromosome 1"/>
</dbReference>
<dbReference type="EnsemblPlants" id="ONIVA01G01640.1">
    <property type="protein sequence ID" value="ONIVA01G01640.1"/>
    <property type="gene ID" value="ONIVA01G01640"/>
</dbReference>
<evidence type="ECO:0000313" key="2">
    <source>
        <dbReference type="EnsemblPlants" id="ONIVA01G01640.1"/>
    </source>
</evidence>